<dbReference type="EMBL" id="FQZQ01000001">
    <property type="protein sequence ID" value="SHI38487.1"/>
    <property type="molecule type" value="Genomic_DNA"/>
</dbReference>
<name>A0A1M6AQ04_9RHOB</name>
<dbReference type="RefSeq" id="WP_073248148.1">
    <property type="nucleotide sequence ID" value="NZ_FQZQ01000001.1"/>
</dbReference>
<sequence length="66" mass="7917">MPPRRTDKKATRIHVMLDEDELVEVDEYFHDARLKNRSEAIRTLLKYGLEVHRSRRPMGKEKPEPM</sequence>
<dbReference type="InterPro" id="IPR013321">
    <property type="entry name" value="Arc_rbn_hlx_hlx"/>
</dbReference>
<dbReference type="SUPFAM" id="SSF47598">
    <property type="entry name" value="Ribbon-helix-helix"/>
    <property type="match status" value="1"/>
</dbReference>
<dbReference type="Gene3D" id="1.10.1220.10">
    <property type="entry name" value="Met repressor-like"/>
    <property type="match status" value="1"/>
</dbReference>
<proteinExistence type="predicted"/>
<accession>A0A1M6AQ04</accession>
<reference evidence="2" key="1">
    <citation type="submission" date="2016-11" db="EMBL/GenBank/DDBJ databases">
        <authorList>
            <person name="Varghese N."/>
            <person name="Submissions S."/>
        </authorList>
    </citation>
    <scope>NUCLEOTIDE SEQUENCE [LARGE SCALE GENOMIC DNA]</scope>
    <source>
        <strain evidence="2">DSM 100564</strain>
    </source>
</reference>
<protein>
    <recommendedName>
        <fullName evidence="3">Ribbon-helix-helix protein, copG family</fullName>
    </recommendedName>
</protein>
<dbReference type="InterPro" id="IPR010985">
    <property type="entry name" value="Ribbon_hlx_hlx"/>
</dbReference>
<evidence type="ECO:0008006" key="3">
    <source>
        <dbReference type="Google" id="ProtNLM"/>
    </source>
</evidence>
<dbReference type="Proteomes" id="UP000183982">
    <property type="component" value="Unassembled WGS sequence"/>
</dbReference>
<keyword evidence="2" id="KW-1185">Reference proteome</keyword>
<evidence type="ECO:0000313" key="1">
    <source>
        <dbReference type="EMBL" id="SHI38487.1"/>
    </source>
</evidence>
<dbReference type="GO" id="GO:0006355">
    <property type="term" value="P:regulation of DNA-templated transcription"/>
    <property type="evidence" value="ECO:0007669"/>
    <property type="project" value="InterPro"/>
</dbReference>
<gene>
    <name evidence="1" type="ORF">SAMN05444000_10112</name>
</gene>
<dbReference type="CDD" id="cd22231">
    <property type="entry name" value="RHH_NikR_HicB-like"/>
    <property type="match status" value="1"/>
</dbReference>
<organism evidence="1 2">
    <name type="scientific">Shimia gijangensis</name>
    <dbReference type="NCBI Taxonomy" id="1470563"/>
    <lineage>
        <taxon>Bacteria</taxon>
        <taxon>Pseudomonadati</taxon>
        <taxon>Pseudomonadota</taxon>
        <taxon>Alphaproteobacteria</taxon>
        <taxon>Rhodobacterales</taxon>
        <taxon>Roseobacteraceae</taxon>
    </lineage>
</organism>
<dbReference type="AlphaFoldDB" id="A0A1M6AQ04"/>
<evidence type="ECO:0000313" key="2">
    <source>
        <dbReference type="Proteomes" id="UP000183982"/>
    </source>
</evidence>